<feature type="compositionally biased region" description="Low complexity" evidence="11">
    <location>
        <begin position="194"/>
        <end position="216"/>
    </location>
</feature>
<comment type="subcellular location">
    <subcellularLocation>
        <location evidence="1 9">Cytoplasm</location>
    </subcellularLocation>
</comment>
<evidence type="ECO:0000256" key="8">
    <source>
        <dbReference type="ARBA" id="ARBA00023134"/>
    </source>
</evidence>
<evidence type="ECO:0000256" key="10">
    <source>
        <dbReference type="RuleBase" id="RU000644"/>
    </source>
</evidence>
<dbReference type="AlphaFoldDB" id="A0A556ABH8"/>
<dbReference type="GO" id="GO:0003924">
    <property type="term" value="F:GTPase activity"/>
    <property type="evidence" value="ECO:0007669"/>
    <property type="project" value="UniProtKB-UniRule"/>
</dbReference>
<name>A0A556ABH8_9BURK</name>
<dbReference type="Gene3D" id="3.30.56.50">
    <property type="entry name" value="Putative DNA-binding domain, N-terminal subdomain of bacterial translation initiation factor IF2"/>
    <property type="match status" value="1"/>
</dbReference>
<keyword evidence="8 9" id="KW-0342">GTP-binding</keyword>
<dbReference type="HAMAP" id="MF_00100_B">
    <property type="entry name" value="IF_2_B"/>
    <property type="match status" value="1"/>
</dbReference>
<feature type="region of interest" description="Disordered" evidence="11">
    <location>
        <begin position="104"/>
        <end position="457"/>
    </location>
</feature>
<dbReference type="InterPro" id="IPR053905">
    <property type="entry name" value="EF-G-like_DII"/>
</dbReference>
<evidence type="ECO:0000256" key="9">
    <source>
        <dbReference type="HAMAP-Rule" id="MF_00100"/>
    </source>
</evidence>
<dbReference type="GO" id="GO:0005525">
    <property type="term" value="F:GTP binding"/>
    <property type="evidence" value="ECO:0007669"/>
    <property type="project" value="UniProtKB-KW"/>
</dbReference>
<feature type="region of interest" description="G-domain" evidence="9">
    <location>
        <begin position="548"/>
        <end position="696"/>
    </location>
</feature>
<dbReference type="SUPFAM" id="SSF50447">
    <property type="entry name" value="Translation proteins"/>
    <property type="match status" value="2"/>
</dbReference>
<feature type="compositionally biased region" description="Basic and acidic residues" evidence="11">
    <location>
        <begin position="320"/>
        <end position="331"/>
    </location>
</feature>
<dbReference type="InterPro" id="IPR027417">
    <property type="entry name" value="P-loop_NTPase"/>
</dbReference>
<feature type="compositionally biased region" description="Low complexity" evidence="11">
    <location>
        <begin position="281"/>
        <end position="299"/>
    </location>
</feature>
<dbReference type="NCBIfam" id="TIGR00231">
    <property type="entry name" value="small_GTP"/>
    <property type="match status" value="1"/>
</dbReference>
<dbReference type="Gene3D" id="3.40.50.300">
    <property type="entry name" value="P-loop containing nucleotide triphosphate hydrolases"/>
    <property type="match status" value="1"/>
</dbReference>
<evidence type="ECO:0000256" key="6">
    <source>
        <dbReference type="ARBA" id="ARBA00022741"/>
    </source>
</evidence>
<dbReference type="InterPro" id="IPR013575">
    <property type="entry name" value="IF2_assoc_dom_bac"/>
</dbReference>
<dbReference type="InterPro" id="IPR000178">
    <property type="entry name" value="TF_IF2_bacterial-like"/>
</dbReference>
<keyword evidence="4 9" id="KW-0963">Cytoplasm</keyword>
<feature type="compositionally biased region" description="Low complexity" evidence="11">
    <location>
        <begin position="117"/>
        <end position="133"/>
    </location>
</feature>
<dbReference type="FunFam" id="2.40.30.10:FF:000007">
    <property type="entry name" value="Translation initiation factor IF-2"/>
    <property type="match status" value="1"/>
</dbReference>
<dbReference type="SUPFAM" id="SSF46955">
    <property type="entry name" value="Putative DNA-binding domain"/>
    <property type="match status" value="1"/>
</dbReference>
<dbReference type="SUPFAM" id="SSF52156">
    <property type="entry name" value="Initiation factor IF2/eIF5b, domain 3"/>
    <property type="match status" value="1"/>
</dbReference>
<dbReference type="RefSeq" id="WP_143950136.1">
    <property type="nucleotide sequence ID" value="NZ_BAABMB010000003.1"/>
</dbReference>
<gene>
    <name evidence="9 13" type="primary">infB</name>
    <name evidence="13" type="ORF">FOZ76_20510</name>
</gene>
<dbReference type="Proteomes" id="UP000318405">
    <property type="component" value="Unassembled WGS sequence"/>
</dbReference>
<feature type="binding site" evidence="9">
    <location>
        <begin position="554"/>
        <end position="561"/>
    </location>
    <ligand>
        <name>GTP</name>
        <dbReference type="ChEBI" id="CHEBI:37565"/>
    </ligand>
</feature>
<dbReference type="Pfam" id="PF22042">
    <property type="entry name" value="EF-G_D2"/>
    <property type="match status" value="1"/>
</dbReference>
<dbReference type="EMBL" id="VLTJ01000039">
    <property type="protein sequence ID" value="TSH90221.1"/>
    <property type="molecule type" value="Genomic_DNA"/>
</dbReference>
<protein>
    <recommendedName>
        <fullName evidence="3 9">Translation initiation factor IF-2</fullName>
    </recommendedName>
</protein>
<dbReference type="InterPro" id="IPR000795">
    <property type="entry name" value="T_Tr_GTP-bd_dom"/>
</dbReference>
<feature type="compositionally biased region" description="Low complexity" evidence="11">
    <location>
        <begin position="224"/>
        <end position="274"/>
    </location>
</feature>
<feature type="domain" description="Tr-type G" evidence="12">
    <location>
        <begin position="545"/>
        <end position="714"/>
    </location>
</feature>
<dbReference type="PANTHER" id="PTHR43381:SF5">
    <property type="entry name" value="TR-TYPE G DOMAIN-CONTAINING PROTEIN"/>
    <property type="match status" value="1"/>
</dbReference>
<dbReference type="FunFam" id="3.40.50.10050:FF:000001">
    <property type="entry name" value="Translation initiation factor IF-2"/>
    <property type="match status" value="1"/>
</dbReference>
<organism evidence="13 14">
    <name type="scientific">Verticiella sediminum</name>
    <dbReference type="NCBI Taxonomy" id="1247510"/>
    <lineage>
        <taxon>Bacteria</taxon>
        <taxon>Pseudomonadati</taxon>
        <taxon>Pseudomonadota</taxon>
        <taxon>Betaproteobacteria</taxon>
        <taxon>Burkholderiales</taxon>
        <taxon>Alcaligenaceae</taxon>
        <taxon>Verticiella</taxon>
    </lineage>
</organism>
<dbReference type="CDD" id="cd03692">
    <property type="entry name" value="mtIF2_IVc"/>
    <property type="match status" value="1"/>
</dbReference>
<dbReference type="InterPro" id="IPR009061">
    <property type="entry name" value="DNA-bd_dom_put_sf"/>
</dbReference>
<dbReference type="InterPro" id="IPR036925">
    <property type="entry name" value="TIF_IF2_dom3_sf"/>
</dbReference>
<dbReference type="GO" id="GO:0005829">
    <property type="term" value="C:cytosol"/>
    <property type="evidence" value="ECO:0007669"/>
    <property type="project" value="TreeGrafter"/>
</dbReference>
<evidence type="ECO:0000256" key="2">
    <source>
        <dbReference type="ARBA" id="ARBA00007733"/>
    </source>
</evidence>
<evidence type="ECO:0000259" key="12">
    <source>
        <dbReference type="PROSITE" id="PS51722"/>
    </source>
</evidence>
<dbReference type="InterPro" id="IPR015760">
    <property type="entry name" value="TIF_IF2"/>
</dbReference>
<dbReference type="InterPro" id="IPR009000">
    <property type="entry name" value="Transl_B-barrel_sf"/>
</dbReference>
<evidence type="ECO:0000313" key="13">
    <source>
        <dbReference type="EMBL" id="TSH90221.1"/>
    </source>
</evidence>
<dbReference type="InterPro" id="IPR005225">
    <property type="entry name" value="Small_GTP-bd"/>
</dbReference>
<feature type="compositionally biased region" description="Low complexity" evidence="11">
    <location>
        <begin position="144"/>
        <end position="168"/>
    </location>
</feature>
<dbReference type="CDD" id="cd03702">
    <property type="entry name" value="IF2_mtIF2_II"/>
    <property type="match status" value="1"/>
</dbReference>
<dbReference type="InterPro" id="IPR044145">
    <property type="entry name" value="IF2_II"/>
</dbReference>
<comment type="function">
    <text evidence="9 10">One of the essential components for the initiation of protein synthesis. Protects formylmethionyl-tRNA from spontaneous hydrolysis and promotes its binding to the 30S ribosomal subunits. Also involved in the hydrolysis of GTP during the formation of the 70S ribosomal complex.</text>
</comment>
<accession>A0A556ABH8</accession>
<feature type="binding site" evidence="9">
    <location>
        <begin position="654"/>
        <end position="657"/>
    </location>
    <ligand>
        <name>GTP</name>
        <dbReference type="ChEBI" id="CHEBI:37565"/>
    </ligand>
</feature>
<dbReference type="GO" id="GO:0003743">
    <property type="term" value="F:translation initiation factor activity"/>
    <property type="evidence" value="ECO:0007669"/>
    <property type="project" value="UniProtKB-UniRule"/>
</dbReference>
<dbReference type="CDD" id="cd01887">
    <property type="entry name" value="IF2_eIF5B"/>
    <property type="match status" value="1"/>
</dbReference>
<dbReference type="InterPro" id="IPR023115">
    <property type="entry name" value="TIF_IF2_dom3"/>
</dbReference>
<dbReference type="Gene3D" id="2.40.30.10">
    <property type="entry name" value="Translation factors"/>
    <property type="match status" value="2"/>
</dbReference>
<feature type="compositionally biased region" description="Gly residues" evidence="11">
    <location>
        <begin position="426"/>
        <end position="443"/>
    </location>
</feature>
<comment type="similarity">
    <text evidence="2 9 10">Belongs to the TRAFAC class translation factor GTPase superfamily. Classic translation factor GTPase family. IF-2 subfamily.</text>
</comment>
<dbReference type="Pfam" id="PF04760">
    <property type="entry name" value="IF2_N"/>
    <property type="match status" value="2"/>
</dbReference>
<keyword evidence="5 9" id="KW-0396">Initiation factor</keyword>
<dbReference type="Pfam" id="PF03144">
    <property type="entry name" value="GTP_EFTU_D2"/>
    <property type="match status" value="1"/>
</dbReference>
<dbReference type="Gene3D" id="3.40.50.10050">
    <property type="entry name" value="Translation initiation factor IF- 2, domain 3"/>
    <property type="match status" value="1"/>
</dbReference>
<dbReference type="InterPro" id="IPR004161">
    <property type="entry name" value="EFTu-like_2"/>
</dbReference>
<dbReference type="Pfam" id="PF11987">
    <property type="entry name" value="IF-2"/>
    <property type="match status" value="1"/>
</dbReference>
<feature type="binding site" evidence="9">
    <location>
        <begin position="600"/>
        <end position="604"/>
    </location>
    <ligand>
        <name>GTP</name>
        <dbReference type="ChEBI" id="CHEBI:37565"/>
    </ligand>
</feature>
<sequence>MTSNTVTEFANELRMAPAQLLEQLRGAGVQVNSVNDAITEANKAQLLESLRRAHGATEGKKITLTRKQTSEIRQSDATGRARTIQVEVRKKRTFVKRDLSELETGAGAAETVKPEAEAVPAEPVAAAPAPAQEAPRETPPTPEMAPAQAETPAPAETPAAAEVQAEAPASDRPGAADEPAAQPSVEPAQHARPAAESTPPVAVPVTVQPETVQPEAAKQEAAKQEAPAEPAQAAPTAAAEPESKSESQPAAAQPAEPVQQQEPATKPAKAETPPQIDKTVSQTTQAAPTKAAAKAPASAGRSPVGVKRRAPAAPDPAAEAARERARQRAEAEAAALRDMLNRPRKVLHAAAPAKPAAPATPPAQPGAPAAPANAGTLHKPAAKPATDAAKKEAKGPGGKKLIKSSEMASTWSDDSRGKKPAPKGRGNAGGGRSDGWRAGGGRGRGGRHQQQQTQQQAEFIAREVHVPETITVADLAHKMSVKAAEAIKVLMKLGQMVTINQVLDQETAMIVVEELGHTAIAAKLDDPEAFLDLSATDSGEHPMEPRAPVVTVMGHVDHGKTSLLDYIRRSKVAPGEAGGITQHIGAYHVKTPRGMVTFLDTPGHEAFTAMRARGAQATDIVILVVAADDGVMPQTREAIHHAKAAGVPIVVAINKIDKPDANPDRVKQELVAEEVVPEEYGGDSPFVPVSAKTGAGIDDLLENVLLQAEVLELKATVDTPAKGLVIEARLDKGRGPVASILVQSGTLRRGDVVLAGASYGRVRAMLDENGKNTAEAGPSIPVEIQGLTEVPAAGDEMMVLTDERKAREIALFRQGKFRDVKLARQQAAKLESMFDNLGEGTQTLQLVVKTDVQGSQEALVASLVKLSTDEVRVQVVHAAVGGISESDINLAIASGAVVIGFNVRADQSARKLAEANGVDIRYYNIIYDAINDVKSAMSGMLAPEKREEVIGMVEIREIFTVSRIGNIAGCMVTDGVVRRDAQVRLLRHNVVVWTGQFESLRRFKDDVKEVKQGFDCGITLRGYNDIEIGDQLEVFEVREVARTL</sequence>
<dbReference type="Pfam" id="PF00009">
    <property type="entry name" value="GTP_EFTU"/>
    <property type="match status" value="1"/>
</dbReference>
<dbReference type="SUPFAM" id="SSF52540">
    <property type="entry name" value="P-loop containing nucleoside triphosphate hydrolases"/>
    <property type="match status" value="1"/>
</dbReference>
<proteinExistence type="inferred from homology"/>
<evidence type="ECO:0000256" key="4">
    <source>
        <dbReference type="ARBA" id="ARBA00022490"/>
    </source>
</evidence>
<evidence type="ECO:0000256" key="1">
    <source>
        <dbReference type="ARBA" id="ARBA00004496"/>
    </source>
</evidence>
<evidence type="ECO:0000256" key="7">
    <source>
        <dbReference type="ARBA" id="ARBA00022917"/>
    </source>
</evidence>
<dbReference type="InterPro" id="IPR006847">
    <property type="entry name" value="IF2_N"/>
</dbReference>
<dbReference type="FunFam" id="2.40.30.10:FF:000008">
    <property type="entry name" value="Translation initiation factor IF-2"/>
    <property type="match status" value="1"/>
</dbReference>
<keyword evidence="6 9" id="KW-0547">Nucleotide-binding</keyword>
<keyword evidence="7 9" id="KW-0648">Protein biosynthesis</keyword>
<reference evidence="13 14" key="1">
    <citation type="submission" date="2019-07" db="EMBL/GenBank/DDBJ databases">
        <title>Qingshengfaniella alkalisoli gen. nov., sp. nov., isolated from saline soil.</title>
        <authorList>
            <person name="Xu L."/>
            <person name="Huang X.-X."/>
            <person name="Sun J.-Q."/>
        </authorList>
    </citation>
    <scope>NUCLEOTIDE SEQUENCE [LARGE SCALE GENOMIC DNA]</scope>
    <source>
        <strain evidence="13 14">DSM 27279</strain>
    </source>
</reference>
<comment type="caution">
    <text evidence="13">The sequence shown here is derived from an EMBL/GenBank/DDBJ whole genome shotgun (WGS) entry which is preliminary data.</text>
</comment>
<keyword evidence="14" id="KW-1185">Reference proteome</keyword>
<dbReference type="Pfam" id="PF08364">
    <property type="entry name" value="IF2_assoc"/>
    <property type="match status" value="1"/>
</dbReference>
<evidence type="ECO:0000256" key="11">
    <source>
        <dbReference type="SAM" id="MobiDB-lite"/>
    </source>
</evidence>
<dbReference type="PROSITE" id="PS51722">
    <property type="entry name" value="G_TR_2"/>
    <property type="match status" value="1"/>
</dbReference>
<evidence type="ECO:0000256" key="5">
    <source>
        <dbReference type="ARBA" id="ARBA00022540"/>
    </source>
</evidence>
<evidence type="ECO:0000313" key="14">
    <source>
        <dbReference type="Proteomes" id="UP000318405"/>
    </source>
</evidence>
<dbReference type="OrthoDB" id="9811804at2"/>
<evidence type="ECO:0000256" key="3">
    <source>
        <dbReference type="ARBA" id="ARBA00020675"/>
    </source>
</evidence>
<dbReference type="NCBIfam" id="TIGR00487">
    <property type="entry name" value="IF-2"/>
    <property type="match status" value="1"/>
</dbReference>
<dbReference type="FunFam" id="3.40.50.300:FF:000019">
    <property type="entry name" value="Translation initiation factor IF-2"/>
    <property type="match status" value="1"/>
</dbReference>
<dbReference type="PANTHER" id="PTHR43381">
    <property type="entry name" value="TRANSLATION INITIATION FACTOR IF-2-RELATED"/>
    <property type="match status" value="1"/>
</dbReference>